<dbReference type="Proteomes" id="UP000699042">
    <property type="component" value="Unassembled WGS sequence"/>
</dbReference>
<evidence type="ECO:0000313" key="2">
    <source>
        <dbReference type="Proteomes" id="UP000699042"/>
    </source>
</evidence>
<accession>A0A9P7UIJ1</accession>
<feature type="non-terminal residue" evidence="1">
    <location>
        <position position="69"/>
    </location>
</feature>
<protein>
    <submittedName>
        <fullName evidence="1">Uncharacterized protein</fullName>
    </submittedName>
</protein>
<organism evidence="1 2">
    <name type="scientific">Colletotrichum scovillei</name>
    <dbReference type="NCBI Taxonomy" id="1209932"/>
    <lineage>
        <taxon>Eukaryota</taxon>
        <taxon>Fungi</taxon>
        <taxon>Dikarya</taxon>
        <taxon>Ascomycota</taxon>
        <taxon>Pezizomycotina</taxon>
        <taxon>Sordariomycetes</taxon>
        <taxon>Hypocreomycetidae</taxon>
        <taxon>Glomerellales</taxon>
        <taxon>Glomerellaceae</taxon>
        <taxon>Colletotrichum</taxon>
        <taxon>Colletotrichum acutatum species complex</taxon>
    </lineage>
</organism>
<reference evidence="1" key="1">
    <citation type="submission" date="2021-05" db="EMBL/GenBank/DDBJ databases">
        <title>Comparative genomics of three Colletotrichum scovillei strains and genetic complementation revealed genes involved fungal growth and virulence on chili pepper.</title>
        <authorList>
            <person name="Hsieh D.-K."/>
            <person name="Chuang S.-C."/>
            <person name="Chen C.-Y."/>
            <person name="Chao Y.-T."/>
            <person name="Lu M.-Y.J."/>
            <person name="Lee M.-H."/>
            <person name="Shih M.-C."/>
        </authorList>
    </citation>
    <scope>NUCLEOTIDE SEQUENCE</scope>
    <source>
        <strain evidence="1">Coll-153</strain>
    </source>
</reference>
<sequence>FSSFLCIPICHHNVTKVIQVSKPGRRSWDLKREESTTRLERDTLTPYSFLSLRKYEAPSCLQIKCCVAS</sequence>
<proteinExistence type="predicted"/>
<dbReference type="AlphaFoldDB" id="A0A9P7UIJ1"/>
<gene>
    <name evidence="1" type="ORF">JMJ77_005737</name>
</gene>
<dbReference type="EMBL" id="JAESDN010000001">
    <property type="protein sequence ID" value="KAG7058360.1"/>
    <property type="molecule type" value="Genomic_DNA"/>
</dbReference>
<name>A0A9P7UIJ1_9PEZI</name>
<evidence type="ECO:0000313" key="1">
    <source>
        <dbReference type="EMBL" id="KAG7058360.1"/>
    </source>
</evidence>
<keyword evidence="2" id="KW-1185">Reference proteome</keyword>
<comment type="caution">
    <text evidence="1">The sequence shown here is derived from an EMBL/GenBank/DDBJ whole genome shotgun (WGS) entry which is preliminary data.</text>
</comment>